<keyword evidence="1" id="KW-0479">Metal-binding</keyword>
<sequence length="108" mass="12295">MIVRRKQEARNFMEGSEHCREYFSTEKITFGTSVLHPGQRGEVDKGHKEAEEVFFVIQGRVLVHFPDSGEYHELTEGDAILVPPARPHMLINIGENIAYLSWSCAPKP</sequence>
<organism evidence="3 4">
    <name type="scientific">Aerophobetes bacterium</name>
    <dbReference type="NCBI Taxonomy" id="2030807"/>
    <lineage>
        <taxon>Bacteria</taxon>
        <taxon>Candidatus Aerophobota</taxon>
    </lineage>
</organism>
<dbReference type="AlphaFoldDB" id="A0A662DHT3"/>
<dbReference type="Gene3D" id="2.60.120.10">
    <property type="entry name" value="Jelly Rolls"/>
    <property type="match status" value="1"/>
</dbReference>
<dbReference type="Proteomes" id="UP000280417">
    <property type="component" value="Unassembled WGS sequence"/>
</dbReference>
<reference evidence="3 4" key="1">
    <citation type="submission" date="2018-06" db="EMBL/GenBank/DDBJ databases">
        <title>Extensive metabolic versatility and redundancy in microbially diverse, dynamic hydrothermal sediments.</title>
        <authorList>
            <person name="Dombrowski N."/>
            <person name="Teske A."/>
            <person name="Baker B.J."/>
        </authorList>
    </citation>
    <scope>NUCLEOTIDE SEQUENCE [LARGE SCALE GENOMIC DNA]</scope>
    <source>
        <strain evidence="3">B3_G15</strain>
    </source>
</reference>
<proteinExistence type="predicted"/>
<protein>
    <submittedName>
        <fullName evidence="3">Cupin domain-containing protein</fullName>
    </submittedName>
</protein>
<dbReference type="GO" id="GO:0046872">
    <property type="term" value="F:metal ion binding"/>
    <property type="evidence" value="ECO:0007669"/>
    <property type="project" value="UniProtKB-KW"/>
</dbReference>
<feature type="domain" description="Cupin type-2" evidence="2">
    <location>
        <begin position="34"/>
        <end position="99"/>
    </location>
</feature>
<comment type="caution">
    <text evidence="3">The sequence shown here is derived from an EMBL/GenBank/DDBJ whole genome shotgun (WGS) entry which is preliminary data.</text>
</comment>
<dbReference type="EMBL" id="QMQA01000072">
    <property type="protein sequence ID" value="RLE13871.1"/>
    <property type="molecule type" value="Genomic_DNA"/>
</dbReference>
<dbReference type="Pfam" id="PF07883">
    <property type="entry name" value="Cupin_2"/>
    <property type="match status" value="1"/>
</dbReference>
<dbReference type="PANTHER" id="PTHR35848">
    <property type="entry name" value="OXALATE-BINDING PROTEIN"/>
    <property type="match status" value="1"/>
</dbReference>
<gene>
    <name evidence="3" type="ORF">DRJ04_03465</name>
</gene>
<dbReference type="InterPro" id="IPR013096">
    <property type="entry name" value="Cupin_2"/>
</dbReference>
<dbReference type="InterPro" id="IPR051610">
    <property type="entry name" value="GPI/OXD"/>
</dbReference>
<evidence type="ECO:0000259" key="2">
    <source>
        <dbReference type="Pfam" id="PF07883"/>
    </source>
</evidence>
<evidence type="ECO:0000313" key="4">
    <source>
        <dbReference type="Proteomes" id="UP000280417"/>
    </source>
</evidence>
<dbReference type="InterPro" id="IPR011051">
    <property type="entry name" value="RmlC_Cupin_sf"/>
</dbReference>
<accession>A0A662DHT3</accession>
<evidence type="ECO:0000313" key="3">
    <source>
        <dbReference type="EMBL" id="RLE13871.1"/>
    </source>
</evidence>
<dbReference type="InterPro" id="IPR014710">
    <property type="entry name" value="RmlC-like_jellyroll"/>
</dbReference>
<evidence type="ECO:0000256" key="1">
    <source>
        <dbReference type="ARBA" id="ARBA00022723"/>
    </source>
</evidence>
<name>A0A662DHT3_UNCAE</name>
<dbReference type="PANTHER" id="PTHR35848:SF6">
    <property type="entry name" value="CUPIN TYPE-2 DOMAIN-CONTAINING PROTEIN"/>
    <property type="match status" value="1"/>
</dbReference>
<dbReference type="SUPFAM" id="SSF51182">
    <property type="entry name" value="RmlC-like cupins"/>
    <property type="match status" value="1"/>
</dbReference>